<proteinExistence type="predicted"/>
<dbReference type="EMBL" id="HACA01012688">
    <property type="protein sequence ID" value="CDW30049.1"/>
    <property type="molecule type" value="Transcribed_RNA"/>
</dbReference>
<organism evidence="1">
    <name type="scientific">Lepeophtheirus salmonis</name>
    <name type="common">Salmon louse</name>
    <name type="synonym">Caligus salmonis</name>
    <dbReference type="NCBI Taxonomy" id="72036"/>
    <lineage>
        <taxon>Eukaryota</taxon>
        <taxon>Metazoa</taxon>
        <taxon>Ecdysozoa</taxon>
        <taxon>Arthropoda</taxon>
        <taxon>Crustacea</taxon>
        <taxon>Multicrustacea</taxon>
        <taxon>Hexanauplia</taxon>
        <taxon>Copepoda</taxon>
        <taxon>Siphonostomatoida</taxon>
        <taxon>Caligidae</taxon>
        <taxon>Lepeophtheirus</taxon>
    </lineage>
</organism>
<sequence>MVLSLVASDGSNMPPYFFKANEKVNTDVYYRVLWYYVLPWLKSTFPGTTMCLPKTASRHTRPRRCRISTGRI</sequence>
<accession>A0A0K2TVM2</accession>
<name>A0A0K2TVM2_LEPSM</name>
<evidence type="ECO:0000313" key="1">
    <source>
        <dbReference type="EMBL" id="CDW30049.1"/>
    </source>
</evidence>
<reference evidence="1" key="1">
    <citation type="submission" date="2014-05" db="EMBL/GenBank/DDBJ databases">
        <authorList>
            <person name="Chronopoulou M."/>
        </authorList>
    </citation>
    <scope>NUCLEOTIDE SEQUENCE</scope>
    <source>
        <tissue evidence="1">Whole organism</tissue>
    </source>
</reference>
<protein>
    <submittedName>
        <fullName evidence="1">Uncharacterized protein</fullName>
    </submittedName>
</protein>
<dbReference type="AlphaFoldDB" id="A0A0K2TVM2"/>